<proteinExistence type="predicted"/>
<dbReference type="EMBL" id="GBXM01080236">
    <property type="protein sequence ID" value="JAH28341.1"/>
    <property type="molecule type" value="Transcribed_RNA"/>
</dbReference>
<accession>A0A0E9RGT3</accession>
<organism evidence="1">
    <name type="scientific">Anguilla anguilla</name>
    <name type="common">European freshwater eel</name>
    <name type="synonym">Muraena anguilla</name>
    <dbReference type="NCBI Taxonomy" id="7936"/>
    <lineage>
        <taxon>Eukaryota</taxon>
        <taxon>Metazoa</taxon>
        <taxon>Chordata</taxon>
        <taxon>Craniata</taxon>
        <taxon>Vertebrata</taxon>
        <taxon>Euteleostomi</taxon>
        <taxon>Actinopterygii</taxon>
        <taxon>Neopterygii</taxon>
        <taxon>Teleostei</taxon>
        <taxon>Anguilliformes</taxon>
        <taxon>Anguillidae</taxon>
        <taxon>Anguilla</taxon>
    </lineage>
</organism>
<protein>
    <submittedName>
        <fullName evidence="1">Uncharacterized protein</fullName>
    </submittedName>
</protein>
<sequence length="12" mass="1434">MLPVQIRHLITL</sequence>
<reference evidence="1" key="1">
    <citation type="submission" date="2014-11" db="EMBL/GenBank/DDBJ databases">
        <authorList>
            <person name="Amaro Gonzalez C."/>
        </authorList>
    </citation>
    <scope>NUCLEOTIDE SEQUENCE</scope>
</reference>
<evidence type="ECO:0000313" key="1">
    <source>
        <dbReference type="EMBL" id="JAH28341.1"/>
    </source>
</evidence>
<name>A0A0E9RGT3_ANGAN</name>
<reference evidence="1" key="2">
    <citation type="journal article" date="2015" name="Fish Shellfish Immunol.">
        <title>Early steps in the European eel (Anguilla anguilla)-Vibrio vulnificus interaction in the gills: Role of the RtxA13 toxin.</title>
        <authorList>
            <person name="Callol A."/>
            <person name="Pajuelo D."/>
            <person name="Ebbesson L."/>
            <person name="Teles M."/>
            <person name="MacKenzie S."/>
            <person name="Amaro C."/>
        </authorList>
    </citation>
    <scope>NUCLEOTIDE SEQUENCE</scope>
</reference>